<dbReference type="Proteomes" id="UP001055072">
    <property type="component" value="Unassembled WGS sequence"/>
</dbReference>
<comment type="caution">
    <text evidence="1">The sequence shown here is derived from an EMBL/GenBank/DDBJ whole genome shotgun (WGS) entry which is preliminary data.</text>
</comment>
<evidence type="ECO:0000313" key="1">
    <source>
        <dbReference type="EMBL" id="KAI0088872.1"/>
    </source>
</evidence>
<proteinExistence type="predicted"/>
<gene>
    <name evidence="1" type="ORF">BDY19DRAFT_153065</name>
</gene>
<reference evidence="1" key="1">
    <citation type="journal article" date="2021" name="Environ. Microbiol.">
        <title>Gene family expansions and transcriptome signatures uncover fungal adaptations to wood decay.</title>
        <authorList>
            <person name="Hage H."/>
            <person name="Miyauchi S."/>
            <person name="Viragh M."/>
            <person name="Drula E."/>
            <person name="Min B."/>
            <person name="Chaduli D."/>
            <person name="Navarro D."/>
            <person name="Favel A."/>
            <person name="Norest M."/>
            <person name="Lesage-Meessen L."/>
            <person name="Balint B."/>
            <person name="Merenyi Z."/>
            <person name="de Eugenio L."/>
            <person name="Morin E."/>
            <person name="Martinez A.T."/>
            <person name="Baldrian P."/>
            <person name="Stursova M."/>
            <person name="Martinez M.J."/>
            <person name="Novotny C."/>
            <person name="Magnuson J.K."/>
            <person name="Spatafora J.W."/>
            <person name="Maurice S."/>
            <person name="Pangilinan J."/>
            <person name="Andreopoulos W."/>
            <person name="LaButti K."/>
            <person name="Hundley H."/>
            <person name="Na H."/>
            <person name="Kuo A."/>
            <person name="Barry K."/>
            <person name="Lipzen A."/>
            <person name="Henrissat B."/>
            <person name="Riley R."/>
            <person name="Ahrendt S."/>
            <person name="Nagy L.G."/>
            <person name="Grigoriev I.V."/>
            <person name="Martin F."/>
            <person name="Rosso M.N."/>
        </authorList>
    </citation>
    <scope>NUCLEOTIDE SEQUENCE</scope>
    <source>
        <strain evidence="1">CBS 384.51</strain>
    </source>
</reference>
<sequence length="180" mass="19630">MHLLQPWNILFYLLAAPILFALGQSKPDLPSGNDSQLVCVPFGTCEPCPEDALNEPFCQPFGNRRLMHCTPASSSSPSSFAQSHSGSNRSPQNANPNSNFQQTPSLPSGHVGEIPAWESCGRIVEKERGDFYEFLACNFCVALIAIGVVLFRSKQLKAMQARQLAARIGLTRRIPGGWVG</sequence>
<accession>A0ACB8U3G1</accession>
<name>A0ACB8U3G1_9APHY</name>
<dbReference type="EMBL" id="MU274912">
    <property type="protein sequence ID" value="KAI0088872.1"/>
    <property type="molecule type" value="Genomic_DNA"/>
</dbReference>
<protein>
    <submittedName>
        <fullName evidence="1">Uncharacterized protein</fullName>
    </submittedName>
</protein>
<evidence type="ECO:0000313" key="2">
    <source>
        <dbReference type="Proteomes" id="UP001055072"/>
    </source>
</evidence>
<keyword evidence="2" id="KW-1185">Reference proteome</keyword>
<organism evidence="1 2">
    <name type="scientific">Irpex rosettiformis</name>
    <dbReference type="NCBI Taxonomy" id="378272"/>
    <lineage>
        <taxon>Eukaryota</taxon>
        <taxon>Fungi</taxon>
        <taxon>Dikarya</taxon>
        <taxon>Basidiomycota</taxon>
        <taxon>Agaricomycotina</taxon>
        <taxon>Agaricomycetes</taxon>
        <taxon>Polyporales</taxon>
        <taxon>Irpicaceae</taxon>
        <taxon>Irpex</taxon>
    </lineage>
</organism>